<evidence type="ECO:0000313" key="1">
    <source>
        <dbReference type="EMBL" id="JAD51383.1"/>
    </source>
</evidence>
<organism evidence="1">
    <name type="scientific">Arundo donax</name>
    <name type="common">Giant reed</name>
    <name type="synonym">Donax arundinaceus</name>
    <dbReference type="NCBI Taxonomy" id="35708"/>
    <lineage>
        <taxon>Eukaryota</taxon>
        <taxon>Viridiplantae</taxon>
        <taxon>Streptophyta</taxon>
        <taxon>Embryophyta</taxon>
        <taxon>Tracheophyta</taxon>
        <taxon>Spermatophyta</taxon>
        <taxon>Magnoliopsida</taxon>
        <taxon>Liliopsida</taxon>
        <taxon>Poales</taxon>
        <taxon>Poaceae</taxon>
        <taxon>PACMAD clade</taxon>
        <taxon>Arundinoideae</taxon>
        <taxon>Arundineae</taxon>
        <taxon>Arundo</taxon>
    </lineage>
</organism>
<protein>
    <submittedName>
        <fullName evidence="1">Uncharacterized protein</fullName>
    </submittedName>
</protein>
<dbReference type="AlphaFoldDB" id="A0A0A9ANB9"/>
<dbReference type="EMBL" id="GBRH01246512">
    <property type="protein sequence ID" value="JAD51383.1"/>
    <property type="molecule type" value="Transcribed_RNA"/>
</dbReference>
<proteinExistence type="predicted"/>
<reference evidence="1" key="2">
    <citation type="journal article" date="2015" name="Data Brief">
        <title>Shoot transcriptome of the giant reed, Arundo donax.</title>
        <authorList>
            <person name="Barrero R.A."/>
            <person name="Guerrero F.D."/>
            <person name="Moolhuijzen P."/>
            <person name="Goolsby J.A."/>
            <person name="Tidwell J."/>
            <person name="Bellgard S.E."/>
            <person name="Bellgard M.I."/>
        </authorList>
    </citation>
    <scope>NUCLEOTIDE SEQUENCE</scope>
    <source>
        <tissue evidence="1">Shoot tissue taken approximately 20 cm above the soil surface</tissue>
    </source>
</reference>
<sequence>MTQLLQLLSQGYFSNNVGNNSATHHIICSSRRAIRMQQQLPSTIVDILGSEIMKCNAGS</sequence>
<reference evidence="1" key="1">
    <citation type="submission" date="2014-09" db="EMBL/GenBank/DDBJ databases">
        <authorList>
            <person name="Magalhaes I.L.F."/>
            <person name="Oliveira U."/>
            <person name="Santos F.R."/>
            <person name="Vidigal T.H.D.A."/>
            <person name="Brescovit A.D."/>
            <person name="Santos A.J."/>
        </authorList>
    </citation>
    <scope>NUCLEOTIDE SEQUENCE</scope>
    <source>
        <tissue evidence="1">Shoot tissue taken approximately 20 cm above the soil surface</tissue>
    </source>
</reference>
<name>A0A0A9ANB9_ARUDO</name>
<accession>A0A0A9ANB9</accession>